<gene>
    <name evidence="2" type="ORF">M413DRAFT_14436</name>
</gene>
<proteinExistence type="predicted"/>
<feature type="compositionally biased region" description="Acidic residues" evidence="1">
    <location>
        <begin position="269"/>
        <end position="279"/>
    </location>
</feature>
<dbReference type="EMBL" id="KN831816">
    <property type="protein sequence ID" value="KIM35697.1"/>
    <property type="molecule type" value="Genomic_DNA"/>
</dbReference>
<reference evidence="2 3" key="1">
    <citation type="submission" date="2014-04" db="EMBL/GenBank/DDBJ databases">
        <authorList>
            <consortium name="DOE Joint Genome Institute"/>
            <person name="Kuo A."/>
            <person name="Gay G."/>
            <person name="Dore J."/>
            <person name="Kohler A."/>
            <person name="Nagy L.G."/>
            <person name="Floudas D."/>
            <person name="Copeland A."/>
            <person name="Barry K.W."/>
            <person name="Cichocki N."/>
            <person name="Veneault-Fourrey C."/>
            <person name="LaButti K."/>
            <person name="Lindquist E.A."/>
            <person name="Lipzen A."/>
            <person name="Lundell T."/>
            <person name="Morin E."/>
            <person name="Murat C."/>
            <person name="Sun H."/>
            <person name="Tunlid A."/>
            <person name="Henrissat B."/>
            <person name="Grigoriev I.V."/>
            <person name="Hibbett D.S."/>
            <person name="Martin F."/>
            <person name="Nordberg H.P."/>
            <person name="Cantor M.N."/>
            <person name="Hua S.X."/>
        </authorList>
    </citation>
    <scope>NUCLEOTIDE SEQUENCE [LARGE SCALE GENOMIC DNA]</scope>
    <source>
        <strain evidence="3">h7</strain>
    </source>
</reference>
<keyword evidence="3" id="KW-1185">Reference proteome</keyword>
<feature type="region of interest" description="Disordered" evidence="1">
    <location>
        <begin position="1"/>
        <end position="25"/>
    </location>
</feature>
<name>A0A0C2Y3P9_HEBCY</name>
<evidence type="ECO:0000256" key="1">
    <source>
        <dbReference type="SAM" id="MobiDB-lite"/>
    </source>
</evidence>
<dbReference type="AlphaFoldDB" id="A0A0C2Y3P9"/>
<evidence type="ECO:0000313" key="2">
    <source>
        <dbReference type="EMBL" id="KIM35697.1"/>
    </source>
</evidence>
<sequence>MPKSPFPTFKRHSNHSDPSPLTVPQSVRHPYVKRISDILFIVTDNFVSPIQHHIYPAAAIHACLTHESAIRDDPEGMKSQPTPIGFDILARVYNAEARGTPRFAHYARDTHFHSAVTYGDRMKLEDWNITPAQCGIIQENPAFKQLMEEEALRNLRRKANAQMEIAKRHARQLHKRDSDVIKQFAATHQTKADMKFKGKKKALVSTPITTVAPLPPIAPSQPVASSSSTTLDSLFPSVASTSTTDISMAGPSDAFNLTAEEILAGYPYTEDDAPYEEDTTEPHDDIQDNA</sequence>
<protein>
    <submittedName>
        <fullName evidence="2">Uncharacterized protein</fullName>
    </submittedName>
</protein>
<dbReference type="Proteomes" id="UP000053424">
    <property type="component" value="Unassembled WGS sequence"/>
</dbReference>
<evidence type="ECO:0000313" key="3">
    <source>
        <dbReference type="Proteomes" id="UP000053424"/>
    </source>
</evidence>
<accession>A0A0C2Y3P9</accession>
<feature type="compositionally biased region" description="Basic and acidic residues" evidence="1">
    <location>
        <begin position="280"/>
        <end position="290"/>
    </location>
</feature>
<dbReference type="HOGENOM" id="CLU_959950_0_0_1"/>
<reference evidence="3" key="2">
    <citation type="submission" date="2015-01" db="EMBL/GenBank/DDBJ databases">
        <title>Evolutionary Origins and Diversification of the Mycorrhizal Mutualists.</title>
        <authorList>
            <consortium name="DOE Joint Genome Institute"/>
            <consortium name="Mycorrhizal Genomics Consortium"/>
            <person name="Kohler A."/>
            <person name="Kuo A."/>
            <person name="Nagy L.G."/>
            <person name="Floudas D."/>
            <person name="Copeland A."/>
            <person name="Barry K.W."/>
            <person name="Cichocki N."/>
            <person name="Veneault-Fourrey C."/>
            <person name="LaButti K."/>
            <person name="Lindquist E.A."/>
            <person name="Lipzen A."/>
            <person name="Lundell T."/>
            <person name="Morin E."/>
            <person name="Murat C."/>
            <person name="Riley R."/>
            <person name="Ohm R."/>
            <person name="Sun H."/>
            <person name="Tunlid A."/>
            <person name="Henrissat B."/>
            <person name="Grigoriev I.V."/>
            <person name="Hibbett D.S."/>
            <person name="Martin F."/>
        </authorList>
    </citation>
    <scope>NUCLEOTIDE SEQUENCE [LARGE SCALE GENOMIC DNA]</scope>
    <source>
        <strain evidence="3">h7</strain>
    </source>
</reference>
<organism evidence="2 3">
    <name type="scientific">Hebeloma cylindrosporum</name>
    <dbReference type="NCBI Taxonomy" id="76867"/>
    <lineage>
        <taxon>Eukaryota</taxon>
        <taxon>Fungi</taxon>
        <taxon>Dikarya</taxon>
        <taxon>Basidiomycota</taxon>
        <taxon>Agaricomycotina</taxon>
        <taxon>Agaricomycetes</taxon>
        <taxon>Agaricomycetidae</taxon>
        <taxon>Agaricales</taxon>
        <taxon>Agaricineae</taxon>
        <taxon>Hymenogastraceae</taxon>
        <taxon>Hebeloma</taxon>
    </lineage>
</organism>
<feature type="compositionally biased region" description="Polar residues" evidence="1">
    <location>
        <begin position="16"/>
        <end position="25"/>
    </location>
</feature>
<feature type="region of interest" description="Disordered" evidence="1">
    <location>
        <begin position="266"/>
        <end position="290"/>
    </location>
</feature>